<evidence type="ECO:0000313" key="3">
    <source>
        <dbReference type="EMBL" id="DAD78596.1"/>
    </source>
</evidence>
<feature type="region of interest" description="Disordered" evidence="2">
    <location>
        <begin position="291"/>
        <end position="313"/>
    </location>
</feature>
<dbReference type="Pfam" id="PF10123">
    <property type="entry name" value="Mu-like_Pro"/>
    <property type="match status" value="1"/>
</dbReference>
<feature type="coiled-coil region" evidence="1">
    <location>
        <begin position="152"/>
        <end position="207"/>
    </location>
</feature>
<dbReference type="Gene3D" id="1.20.5.1160">
    <property type="entry name" value="Vasodilator-stimulated phosphoprotein"/>
    <property type="match status" value="1"/>
</dbReference>
<name>A0A8S5M8Q3_9CAUD</name>
<evidence type="ECO:0000256" key="1">
    <source>
        <dbReference type="SAM" id="Coils"/>
    </source>
</evidence>
<sequence>MDGKKWIEIARTGTFTDSAGRPQRFTEADLDAIATAYDPAKRDAPLVFGHPKSDAAPAFGWVETLKREGSKLFALFAHVPGVVKDLVAKKHYRHVSMSLMPDRVTLRHVALLGAAQPAIDGLQAVELNDGADAITVDFAEAVTTEGESRMNPDELQRQVGQLQAENAQLKAENADLKKKLEEVKGAKASAEAAKTDAEKQAEDVAAEFSAYKGKIEADRRESRVAALVKAGKVKPAEVADVVSFAAMLGAKAETVDFAAPDGKREKLTLEERYFRELESRPVDDRFMDFAAPDPAHAGGRVPAYNPDEMAAKL</sequence>
<reference evidence="3" key="1">
    <citation type="journal article" date="2021" name="Proc. Natl. Acad. Sci. U.S.A.">
        <title>A Catalog of Tens of Thousands of Viruses from Human Metagenomes Reveals Hidden Associations with Chronic Diseases.</title>
        <authorList>
            <person name="Tisza M.J."/>
            <person name="Buck C.B."/>
        </authorList>
    </citation>
    <scope>NUCLEOTIDE SEQUENCE</scope>
    <source>
        <strain evidence="3">CtA1z6</strain>
    </source>
</reference>
<dbReference type="InterPro" id="IPR012106">
    <property type="entry name" value="Phage_Mu_Gp1"/>
</dbReference>
<proteinExistence type="predicted"/>
<keyword evidence="1" id="KW-0175">Coiled coil</keyword>
<accession>A0A8S5M8Q3</accession>
<protein>
    <submittedName>
        <fullName evidence="3">Uncharacterized protein</fullName>
    </submittedName>
</protein>
<dbReference type="EMBL" id="BK014847">
    <property type="protein sequence ID" value="DAD78596.1"/>
    <property type="molecule type" value="Genomic_DNA"/>
</dbReference>
<evidence type="ECO:0000256" key="2">
    <source>
        <dbReference type="SAM" id="MobiDB-lite"/>
    </source>
</evidence>
<organism evidence="3">
    <name type="scientific">Myoviridae sp. ctA1z6</name>
    <dbReference type="NCBI Taxonomy" id="2826627"/>
    <lineage>
        <taxon>Viruses</taxon>
        <taxon>Duplodnaviria</taxon>
        <taxon>Heunggongvirae</taxon>
        <taxon>Uroviricota</taxon>
        <taxon>Caudoviricetes</taxon>
    </lineage>
</organism>